<reference evidence="1" key="1">
    <citation type="journal article" date="2023" name="Mol. Phylogenet. Evol.">
        <title>Genome-scale phylogeny and comparative genomics of the fungal order Sordariales.</title>
        <authorList>
            <person name="Hensen N."/>
            <person name="Bonometti L."/>
            <person name="Westerberg I."/>
            <person name="Brannstrom I.O."/>
            <person name="Guillou S."/>
            <person name="Cros-Aarteil S."/>
            <person name="Calhoun S."/>
            <person name="Haridas S."/>
            <person name="Kuo A."/>
            <person name="Mondo S."/>
            <person name="Pangilinan J."/>
            <person name="Riley R."/>
            <person name="LaButti K."/>
            <person name="Andreopoulos B."/>
            <person name="Lipzen A."/>
            <person name="Chen C."/>
            <person name="Yan M."/>
            <person name="Daum C."/>
            <person name="Ng V."/>
            <person name="Clum A."/>
            <person name="Steindorff A."/>
            <person name="Ohm R.A."/>
            <person name="Martin F."/>
            <person name="Silar P."/>
            <person name="Natvig D.O."/>
            <person name="Lalanne C."/>
            <person name="Gautier V."/>
            <person name="Ament-Velasquez S.L."/>
            <person name="Kruys A."/>
            <person name="Hutchinson M.I."/>
            <person name="Powell A.J."/>
            <person name="Barry K."/>
            <person name="Miller A.N."/>
            <person name="Grigoriev I.V."/>
            <person name="Debuchy R."/>
            <person name="Gladieux P."/>
            <person name="Hiltunen Thoren M."/>
            <person name="Johannesson H."/>
        </authorList>
    </citation>
    <scope>NUCLEOTIDE SEQUENCE</scope>
    <source>
        <strain evidence="1">CBS 958.72</strain>
    </source>
</reference>
<gene>
    <name evidence="1" type="ORF">B0T24DRAFT_596662</name>
</gene>
<dbReference type="AlphaFoldDB" id="A0AAE0N0W7"/>
<keyword evidence="2" id="KW-1185">Reference proteome</keyword>
<organism evidence="1 2">
    <name type="scientific">Lasiosphaeria ovina</name>
    <dbReference type="NCBI Taxonomy" id="92902"/>
    <lineage>
        <taxon>Eukaryota</taxon>
        <taxon>Fungi</taxon>
        <taxon>Dikarya</taxon>
        <taxon>Ascomycota</taxon>
        <taxon>Pezizomycotina</taxon>
        <taxon>Sordariomycetes</taxon>
        <taxon>Sordariomycetidae</taxon>
        <taxon>Sordariales</taxon>
        <taxon>Lasiosphaeriaceae</taxon>
        <taxon>Lasiosphaeria</taxon>
    </lineage>
</organism>
<protein>
    <submittedName>
        <fullName evidence="1">Uncharacterized protein</fullName>
    </submittedName>
</protein>
<comment type="caution">
    <text evidence="1">The sequence shown here is derived from an EMBL/GenBank/DDBJ whole genome shotgun (WGS) entry which is preliminary data.</text>
</comment>
<reference evidence="1" key="2">
    <citation type="submission" date="2023-06" db="EMBL/GenBank/DDBJ databases">
        <authorList>
            <consortium name="Lawrence Berkeley National Laboratory"/>
            <person name="Haridas S."/>
            <person name="Hensen N."/>
            <person name="Bonometti L."/>
            <person name="Westerberg I."/>
            <person name="Brannstrom I.O."/>
            <person name="Guillou S."/>
            <person name="Cros-Aarteil S."/>
            <person name="Calhoun S."/>
            <person name="Kuo A."/>
            <person name="Mondo S."/>
            <person name="Pangilinan J."/>
            <person name="Riley R."/>
            <person name="Labutti K."/>
            <person name="Andreopoulos B."/>
            <person name="Lipzen A."/>
            <person name="Chen C."/>
            <person name="Yanf M."/>
            <person name="Daum C."/>
            <person name="Ng V."/>
            <person name="Clum A."/>
            <person name="Steindorff A."/>
            <person name="Ohm R."/>
            <person name="Martin F."/>
            <person name="Silar P."/>
            <person name="Natvig D."/>
            <person name="Lalanne C."/>
            <person name="Gautier V."/>
            <person name="Ament-Velasquez S.L."/>
            <person name="Kruys A."/>
            <person name="Hutchinson M.I."/>
            <person name="Powell A.J."/>
            <person name="Barry K."/>
            <person name="Miller A.N."/>
            <person name="Grigoriev I.V."/>
            <person name="Debuchy R."/>
            <person name="Gladieux P."/>
            <person name="Thoren M.H."/>
            <person name="Johannesson H."/>
        </authorList>
    </citation>
    <scope>NUCLEOTIDE SEQUENCE</scope>
    <source>
        <strain evidence="1">CBS 958.72</strain>
    </source>
</reference>
<evidence type="ECO:0000313" key="1">
    <source>
        <dbReference type="EMBL" id="KAK3366761.1"/>
    </source>
</evidence>
<sequence>MPVVYARPFRRERPRWPKEYHRTGSGTYGDPWVIWGVPHDVLDHLTGGDDDLKEAMIQGTNRVCRAEAIAQGFRCIVVRGSAHATYTVRHTKTRAITGHQQGVDDKVTVFMGNSWSACQVEGHVYVLADTRGVPLGRLRSPDDRVLVAPNCKPCVSEYWLMKDVCERPSSGPDACPRRKR</sequence>
<accession>A0AAE0N0W7</accession>
<dbReference type="EMBL" id="JAULSN010000007">
    <property type="protein sequence ID" value="KAK3366761.1"/>
    <property type="molecule type" value="Genomic_DNA"/>
</dbReference>
<proteinExistence type="predicted"/>
<evidence type="ECO:0000313" key="2">
    <source>
        <dbReference type="Proteomes" id="UP001287356"/>
    </source>
</evidence>
<dbReference type="Proteomes" id="UP001287356">
    <property type="component" value="Unassembled WGS sequence"/>
</dbReference>
<name>A0AAE0N0W7_9PEZI</name>